<comment type="caution">
    <text evidence="1">The sequence shown here is derived from an EMBL/GenBank/DDBJ whole genome shotgun (WGS) entry which is preliminary data.</text>
</comment>
<sequence length="539" mass="60980">MPRLLKNDTIRLIEASTEALGLAQIGICTFRKDQLKVEQVRYSAEIGLIGSAIELAMSSILIQALGKKIIYRDYKKGKYKTASEILNDFRSLIRQASSNTLFLLNDVPNPDDHFQKLLDLTNRFQLIITSRANGLHNGYGLKYEIVASFFQDVSDFIKLIGLSNNFKPYLACIPELVGITIDKKVLIDELYQDLQQTSNVEEKRNLITSLFLILPEIPSNLPDWIEKFDSIKVAPKKNDIVYLIDALEKANPVSLNKVTDGSQSLDVKIVGRDVEGAIPISAQFLKSEFTQIKDQFYADIATANGRLKSKQLDLPPKSSINNVFALGLYDSKIIENDLKFTGHQSWPFIVEALNVAKNNTTAPYWFIIRETKDLGQLKANLKKAQRLGNSSLKKNITIVLGGIEAMENNTPIESTSVFISKILKDIEKFNNELEHIEKIYQKNGLHGLSEDYDNEFRLLFSESISISDLLQKILEDDSIELSNRKYWVAKLTLIMPEKQDLPILASILGNSDFNNAHTNIRKVFRAYDFYNYGPKIKSA</sequence>
<dbReference type="RefSeq" id="WP_278004889.1">
    <property type="nucleotide sequence ID" value="NZ_JARSBN010000003.1"/>
</dbReference>
<reference evidence="1 2" key="1">
    <citation type="submission" date="2023-03" db="EMBL/GenBank/DDBJ databases">
        <title>Strain YYF002 represents a novel species in the genus Winogradskyella isolated from seawater.</title>
        <authorList>
            <person name="Fu Z.-Y."/>
        </authorList>
    </citation>
    <scope>NUCLEOTIDE SEQUENCE [LARGE SCALE GENOMIC DNA]</scope>
    <source>
        <strain evidence="1 2">YYF002</strain>
    </source>
</reference>
<organism evidence="1 2">
    <name type="scientific">Winogradskyella marincola</name>
    <dbReference type="NCBI Taxonomy" id="3037795"/>
    <lineage>
        <taxon>Bacteria</taxon>
        <taxon>Pseudomonadati</taxon>
        <taxon>Bacteroidota</taxon>
        <taxon>Flavobacteriia</taxon>
        <taxon>Flavobacteriales</taxon>
        <taxon>Flavobacteriaceae</taxon>
        <taxon>Winogradskyella</taxon>
    </lineage>
</organism>
<gene>
    <name evidence="1" type="ORF">P7122_06080</name>
</gene>
<accession>A0ABT6G077</accession>
<protein>
    <submittedName>
        <fullName evidence="1">Uncharacterized protein</fullName>
    </submittedName>
</protein>
<keyword evidence="2" id="KW-1185">Reference proteome</keyword>
<evidence type="ECO:0000313" key="1">
    <source>
        <dbReference type="EMBL" id="MDG4715430.1"/>
    </source>
</evidence>
<dbReference type="Proteomes" id="UP001529085">
    <property type="component" value="Unassembled WGS sequence"/>
</dbReference>
<proteinExistence type="predicted"/>
<evidence type="ECO:0000313" key="2">
    <source>
        <dbReference type="Proteomes" id="UP001529085"/>
    </source>
</evidence>
<name>A0ABT6G077_9FLAO</name>
<dbReference type="EMBL" id="JARSBN010000003">
    <property type="protein sequence ID" value="MDG4715430.1"/>
    <property type="molecule type" value="Genomic_DNA"/>
</dbReference>